<reference evidence="1 2" key="1">
    <citation type="submission" date="2023-10" db="EMBL/GenBank/DDBJ databases">
        <title>Draft genome sequence of Xylaria bambusicola isolate GMP-LS, the root and basal stem rot pathogen of sugarcane in Indonesia.</title>
        <authorList>
            <person name="Selvaraj P."/>
            <person name="Muralishankar V."/>
            <person name="Muruganantham S."/>
            <person name="Sp S."/>
            <person name="Haryani S."/>
            <person name="Lau K.J.X."/>
            <person name="Naqvi N.I."/>
        </authorList>
    </citation>
    <scope>NUCLEOTIDE SEQUENCE [LARGE SCALE GENOMIC DNA]</scope>
    <source>
        <strain evidence="1">GMP-LS</strain>
    </source>
</reference>
<comment type="caution">
    <text evidence="1">The sequence shown here is derived from an EMBL/GenBank/DDBJ whole genome shotgun (WGS) entry which is preliminary data.</text>
</comment>
<dbReference type="Proteomes" id="UP001305414">
    <property type="component" value="Unassembled WGS sequence"/>
</dbReference>
<keyword evidence="2" id="KW-1185">Reference proteome</keyword>
<evidence type="ECO:0000313" key="2">
    <source>
        <dbReference type="Proteomes" id="UP001305414"/>
    </source>
</evidence>
<dbReference type="EMBL" id="JAWHQM010000014">
    <property type="protein sequence ID" value="KAK5630120.1"/>
    <property type="molecule type" value="Genomic_DNA"/>
</dbReference>
<protein>
    <submittedName>
        <fullName evidence="1">Uncharacterized protein</fullName>
    </submittedName>
</protein>
<gene>
    <name evidence="1" type="ORF">RRF57_005835</name>
</gene>
<accession>A0AAN7UDA4</accession>
<proteinExistence type="predicted"/>
<dbReference type="AlphaFoldDB" id="A0AAN7UDA4"/>
<evidence type="ECO:0000313" key="1">
    <source>
        <dbReference type="EMBL" id="KAK5630120.1"/>
    </source>
</evidence>
<sequence>MVTVVLYPIIGGKAVTADRKNKRTQPPGRFLQPSATGRRATKIRCEKTRNKIISTSTTSPTTADITFCRGVMLFPSFTSLFVIEMLHCIIRCASGRCWSVLARPREYGVERRRIPGGWVSPKRSLGPFERAQGGRGSWWDGDIGEGSIDGDGGRASACAIVGGGSTGMVAS</sequence>
<organism evidence="1 2">
    <name type="scientific">Xylaria bambusicola</name>
    <dbReference type="NCBI Taxonomy" id="326684"/>
    <lineage>
        <taxon>Eukaryota</taxon>
        <taxon>Fungi</taxon>
        <taxon>Dikarya</taxon>
        <taxon>Ascomycota</taxon>
        <taxon>Pezizomycotina</taxon>
        <taxon>Sordariomycetes</taxon>
        <taxon>Xylariomycetidae</taxon>
        <taxon>Xylariales</taxon>
        <taxon>Xylariaceae</taxon>
        <taxon>Xylaria</taxon>
    </lineage>
</organism>
<name>A0AAN7UDA4_9PEZI</name>